<evidence type="ECO:0000256" key="9">
    <source>
        <dbReference type="SAM" id="Coils"/>
    </source>
</evidence>
<keyword evidence="13" id="KW-1185">Reference proteome</keyword>
<dbReference type="PROSITE" id="PS50842">
    <property type="entry name" value="EXPANSIN_EG45"/>
    <property type="match status" value="1"/>
</dbReference>
<dbReference type="Gene3D" id="3.40.50.1820">
    <property type="entry name" value="alpha/beta hydrolase"/>
    <property type="match status" value="1"/>
</dbReference>
<dbReference type="CDD" id="cd22274">
    <property type="entry name" value="DPBB_EXPA_N"/>
    <property type="match status" value="1"/>
</dbReference>
<evidence type="ECO:0000256" key="8">
    <source>
        <dbReference type="ARBA" id="ARBA00023316"/>
    </source>
</evidence>
<dbReference type="PRINTS" id="PR01225">
    <property type="entry name" value="EXPANSNFAMLY"/>
</dbReference>
<dbReference type="Pfam" id="PF03330">
    <property type="entry name" value="DPBB_1"/>
    <property type="match status" value="1"/>
</dbReference>
<dbReference type="SUPFAM" id="SSF49590">
    <property type="entry name" value="PHL pollen allergen"/>
    <property type="match status" value="1"/>
</dbReference>
<keyword evidence="9" id="KW-0175">Coiled coil</keyword>
<comment type="similarity">
    <text evidence="3">Belongs to the expansin family. Expansin A subfamily.</text>
</comment>
<feature type="domain" description="Expansin-like EG45" evidence="10">
    <location>
        <begin position="110"/>
        <end position="220"/>
    </location>
</feature>
<dbReference type="Pfam" id="PF01357">
    <property type="entry name" value="Expansin_C"/>
    <property type="match status" value="1"/>
</dbReference>
<dbReference type="GO" id="GO:0009664">
    <property type="term" value="P:plant-type cell wall organization"/>
    <property type="evidence" value="ECO:0007669"/>
    <property type="project" value="InterPro"/>
</dbReference>
<organism evidence="12 13">
    <name type="scientific">Malus baccata</name>
    <name type="common">Siberian crab apple</name>
    <name type="synonym">Pyrus baccata</name>
    <dbReference type="NCBI Taxonomy" id="106549"/>
    <lineage>
        <taxon>Eukaryota</taxon>
        <taxon>Viridiplantae</taxon>
        <taxon>Streptophyta</taxon>
        <taxon>Embryophyta</taxon>
        <taxon>Tracheophyta</taxon>
        <taxon>Spermatophyta</taxon>
        <taxon>Magnoliopsida</taxon>
        <taxon>eudicotyledons</taxon>
        <taxon>Gunneridae</taxon>
        <taxon>Pentapetalae</taxon>
        <taxon>rosids</taxon>
        <taxon>fabids</taxon>
        <taxon>Rosales</taxon>
        <taxon>Rosaceae</taxon>
        <taxon>Amygdaloideae</taxon>
        <taxon>Maleae</taxon>
        <taxon>Malus</taxon>
    </lineage>
</organism>
<dbReference type="SMART" id="SM00837">
    <property type="entry name" value="DPBB_1"/>
    <property type="match status" value="1"/>
</dbReference>
<evidence type="ECO:0000256" key="3">
    <source>
        <dbReference type="ARBA" id="ARBA00005392"/>
    </source>
</evidence>
<dbReference type="GO" id="GO:0009653">
    <property type="term" value="P:anatomical structure morphogenesis"/>
    <property type="evidence" value="ECO:0007669"/>
    <property type="project" value="UniProtKB-ARBA"/>
</dbReference>
<feature type="domain" description="Expansin-like CBD" evidence="11">
    <location>
        <begin position="230"/>
        <end position="270"/>
    </location>
</feature>
<keyword evidence="6" id="KW-0732">Signal</keyword>
<feature type="coiled-coil region" evidence="9">
    <location>
        <begin position="35"/>
        <end position="64"/>
    </location>
</feature>
<keyword evidence="7" id="KW-0472">Membrane</keyword>
<dbReference type="PRINTS" id="PR01226">
    <property type="entry name" value="EXPANSIN"/>
</dbReference>
<protein>
    <recommendedName>
        <fullName evidence="14">Expansin</fullName>
    </recommendedName>
</protein>
<dbReference type="SUPFAM" id="SSF50685">
    <property type="entry name" value="Barwin-like endoglucanases"/>
    <property type="match status" value="1"/>
</dbReference>
<dbReference type="InterPro" id="IPR036908">
    <property type="entry name" value="RlpA-like_sf"/>
</dbReference>
<keyword evidence="5" id="KW-0964">Secreted</keyword>
<evidence type="ECO:0000313" key="12">
    <source>
        <dbReference type="EMBL" id="TQD99365.1"/>
    </source>
</evidence>
<dbReference type="PROSITE" id="PS50843">
    <property type="entry name" value="EXPANSIN_CBD"/>
    <property type="match status" value="1"/>
</dbReference>
<keyword evidence="4" id="KW-0134">Cell wall</keyword>
<evidence type="ECO:0000256" key="6">
    <source>
        <dbReference type="ARBA" id="ARBA00022729"/>
    </source>
</evidence>
<dbReference type="SUPFAM" id="SSF53474">
    <property type="entry name" value="alpha/beta-Hydrolases"/>
    <property type="match status" value="1"/>
</dbReference>
<dbReference type="AlphaFoldDB" id="A0A540MKP9"/>
<dbReference type="GO" id="GO:0005576">
    <property type="term" value="C:extracellular region"/>
    <property type="evidence" value="ECO:0007669"/>
    <property type="project" value="InterPro"/>
</dbReference>
<dbReference type="InterPro" id="IPR036749">
    <property type="entry name" value="Expansin_CBD_sf"/>
</dbReference>
<reference evidence="12 13" key="1">
    <citation type="journal article" date="2019" name="G3 (Bethesda)">
        <title>Sequencing of a Wild Apple (Malus baccata) Genome Unravels the Differences Between Cultivated and Wild Apple Species Regarding Disease Resistance and Cold Tolerance.</title>
        <authorList>
            <person name="Chen X."/>
        </authorList>
    </citation>
    <scope>NUCLEOTIDE SEQUENCE [LARGE SCALE GENOMIC DNA]</scope>
    <source>
        <strain evidence="13">cv. Shandingzi</strain>
        <tissue evidence="12">Leaves</tissue>
    </source>
</reference>
<evidence type="ECO:0000256" key="1">
    <source>
        <dbReference type="ARBA" id="ARBA00004170"/>
    </source>
</evidence>
<evidence type="ECO:0000259" key="10">
    <source>
        <dbReference type="PROSITE" id="PS50842"/>
    </source>
</evidence>
<proteinExistence type="inferred from homology"/>
<dbReference type="InterPro" id="IPR007117">
    <property type="entry name" value="Expansin_CBD"/>
</dbReference>
<name>A0A540MKP9_MALBA</name>
<dbReference type="InterPro" id="IPR007118">
    <property type="entry name" value="Expan_Lol_pI"/>
</dbReference>
<dbReference type="EMBL" id="VIEB01000237">
    <property type="protein sequence ID" value="TQD99365.1"/>
    <property type="molecule type" value="Genomic_DNA"/>
</dbReference>
<evidence type="ECO:0000256" key="2">
    <source>
        <dbReference type="ARBA" id="ARBA00004191"/>
    </source>
</evidence>
<evidence type="ECO:0008006" key="14">
    <source>
        <dbReference type="Google" id="ProtNLM"/>
    </source>
</evidence>
<comment type="caution">
    <text evidence="12">The sequence shown here is derived from an EMBL/GenBank/DDBJ whole genome shotgun (WGS) entry which is preliminary data.</text>
</comment>
<dbReference type="InterPro" id="IPR007112">
    <property type="entry name" value="Expansin/allergen_DPBB_dom"/>
</dbReference>
<evidence type="ECO:0000313" key="13">
    <source>
        <dbReference type="Proteomes" id="UP000315295"/>
    </source>
</evidence>
<accession>A0A540MKP9</accession>
<dbReference type="InterPro" id="IPR029058">
    <property type="entry name" value="AB_hydrolase_fold"/>
</dbReference>
<dbReference type="STRING" id="106549.A0A540MKP9"/>
<dbReference type="GO" id="GO:0016020">
    <property type="term" value="C:membrane"/>
    <property type="evidence" value="ECO:0007669"/>
    <property type="project" value="UniProtKB-SubCell"/>
</dbReference>
<dbReference type="Proteomes" id="UP000315295">
    <property type="component" value="Unassembled WGS sequence"/>
</dbReference>
<comment type="subcellular location">
    <subcellularLocation>
        <location evidence="1">Membrane</location>
        <topology evidence="1">Peripheral membrane protein</topology>
    </subcellularLocation>
    <subcellularLocation>
        <location evidence="2">Secreted</location>
        <location evidence="2">Cell wall</location>
    </subcellularLocation>
</comment>
<dbReference type="InterPro" id="IPR009009">
    <property type="entry name" value="RlpA-like_DPBB"/>
</dbReference>
<sequence>MPKFANAFALLGESESEDVKELIEVVDERADVSLLEALKKKNAIAKKEADAKKEAKERERLQREIHSPTRELHTWILFVMANSQFVPACIMFIANIVIINVGGAIGGWLNGHVAFYDTNEQGYGVETTALSSALFNNGQTCGACFEVTCVDVPKLCLPGTTKVTATNLCPPSKNASANWCNPPSKHFDLSQPMFLKIAKFAAARIVPTHFQRVPCFERGGIKFYLGVRPNFLLVLVDDVGGAGDVVDVKVKGLSTGWIQMTRNWGQNWQTGGGWDKGRNAYVVGHDWGAVAGWNLSLFRPDRVIGLVNLSVPYFPRSPTTKTTEAIRQIFGEGCHVIQFQEPGRAEKAFARYDYMTVMKKFLLITNNMIAPPDMEFIDYLETQSSLPAWLTEEDIQVFAEKFEESGFTGPLNYYRSMDLTWELLAPWQGSKIMVPVKFMIGDKDFGFKSGGTSEFVQGDEFRSLVPDLEVVIVGGHHFIQQENPQEVSSQILSFLRQHPADQ</sequence>
<gene>
    <name evidence="12" type="ORF">C1H46_015023</name>
</gene>
<evidence type="ECO:0000256" key="7">
    <source>
        <dbReference type="ARBA" id="ARBA00023136"/>
    </source>
</evidence>
<dbReference type="PANTHER" id="PTHR31867">
    <property type="entry name" value="EXPANSIN-A15"/>
    <property type="match status" value="1"/>
</dbReference>
<dbReference type="InterPro" id="IPR002963">
    <property type="entry name" value="Expansin"/>
</dbReference>
<dbReference type="Gene3D" id="2.40.40.10">
    <property type="entry name" value="RlpA-like domain"/>
    <property type="match status" value="1"/>
</dbReference>
<dbReference type="Gene3D" id="2.60.40.760">
    <property type="entry name" value="Expansin, cellulose-binding-like domain"/>
    <property type="match status" value="1"/>
</dbReference>
<evidence type="ECO:0000256" key="5">
    <source>
        <dbReference type="ARBA" id="ARBA00022525"/>
    </source>
</evidence>
<evidence type="ECO:0000259" key="11">
    <source>
        <dbReference type="PROSITE" id="PS50843"/>
    </source>
</evidence>
<keyword evidence="8" id="KW-0961">Cell wall biogenesis/degradation</keyword>
<evidence type="ECO:0000256" key="4">
    <source>
        <dbReference type="ARBA" id="ARBA00022512"/>
    </source>
</evidence>